<gene>
    <name evidence="8" type="ORF">BTA35_0214815</name>
</gene>
<evidence type="ECO:0000313" key="9">
    <source>
        <dbReference type="Proteomes" id="UP000190064"/>
    </source>
</evidence>
<dbReference type="InterPro" id="IPR004838">
    <property type="entry name" value="NHTrfase_class1_PyrdxlP-BS"/>
</dbReference>
<name>A0A1T1H8P5_OCELI</name>
<dbReference type="Gene3D" id="3.40.640.10">
    <property type="entry name" value="Type I PLP-dependent aspartate aminotransferase-like (Major domain)"/>
    <property type="match status" value="1"/>
</dbReference>
<comment type="cofactor">
    <cofactor evidence="1 6">
        <name>pyridoxal 5'-phosphate</name>
        <dbReference type="ChEBI" id="CHEBI:597326"/>
    </cofactor>
</comment>
<dbReference type="PROSITE" id="PS00105">
    <property type="entry name" value="AA_TRANSFER_CLASS_1"/>
    <property type="match status" value="1"/>
</dbReference>
<keyword evidence="9" id="KW-1185">Reference proteome</keyword>
<dbReference type="InterPro" id="IPR015421">
    <property type="entry name" value="PyrdxlP-dep_Trfase_major"/>
</dbReference>
<evidence type="ECO:0000313" key="8">
    <source>
        <dbReference type="EMBL" id="OOV86244.1"/>
    </source>
</evidence>
<dbReference type="PANTHER" id="PTHR46383">
    <property type="entry name" value="ASPARTATE AMINOTRANSFERASE"/>
    <property type="match status" value="1"/>
</dbReference>
<evidence type="ECO:0000256" key="3">
    <source>
        <dbReference type="ARBA" id="ARBA00022576"/>
    </source>
</evidence>
<dbReference type="STRING" id="966.BTA35_0214815"/>
<evidence type="ECO:0000256" key="5">
    <source>
        <dbReference type="ARBA" id="ARBA00022898"/>
    </source>
</evidence>
<evidence type="ECO:0000259" key="7">
    <source>
        <dbReference type="Pfam" id="PF00155"/>
    </source>
</evidence>
<keyword evidence="5" id="KW-0663">Pyridoxal phosphate</keyword>
<dbReference type="GO" id="GO:0008483">
    <property type="term" value="F:transaminase activity"/>
    <property type="evidence" value="ECO:0007669"/>
    <property type="project" value="UniProtKB-KW"/>
</dbReference>
<dbReference type="EMBL" id="MTSD02000008">
    <property type="protein sequence ID" value="OOV86244.1"/>
    <property type="molecule type" value="Genomic_DNA"/>
</dbReference>
<keyword evidence="4 6" id="KW-0808">Transferase</keyword>
<evidence type="ECO:0000256" key="2">
    <source>
        <dbReference type="ARBA" id="ARBA00007441"/>
    </source>
</evidence>
<dbReference type="NCBIfam" id="NF005601">
    <property type="entry name" value="PRK07337.1"/>
    <property type="match status" value="1"/>
</dbReference>
<reference evidence="8" key="1">
    <citation type="submission" date="2017-02" db="EMBL/GenBank/DDBJ databases">
        <title>Draft Genome Sequence of the Salt Water Bacterium Oceanospirillum linum ATCC 11336.</title>
        <authorList>
            <person name="Trachtenberg A.M."/>
            <person name="Carney J.G."/>
            <person name="Linnane J.D."/>
            <person name="Rheaume B.A."/>
            <person name="Pitts N.L."/>
            <person name="Mykles D.L."/>
            <person name="Maclea K.S."/>
        </authorList>
    </citation>
    <scope>NUCLEOTIDE SEQUENCE [LARGE SCALE GENOMIC DNA]</scope>
    <source>
        <strain evidence="8">ATCC 11336</strain>
    </source>
</reference>
<keyword evidence="3 6" id="KW-0032">Aminotransferase</keyword>
<organism evidence="8 9">
    <name type="scientific">Oceanospirillum linum</name>
    <dbReference type="NCBI Taxonomy" id="966"/>
    <lineage>
        <taxon>Bacteria</taxon>
        <taxon>Pseudomonadati</taxon>
        <taxon>Pseudomonadota</taxon>
        <taxon>Gammaproteobacteria</taxon>
        <taxon>Oceanospirillales</taxon>
        <taxon>Oceanospirillaceae</taxon>
        <taxon>Oceanospirillum</taxon>
    </lineage>
</organism>
<evidence type="ECO:0000256" key="6">
    <source>
        <dbReference type="RuleBase" id="RU000481"/>
    </source>
</evidence>
<dbReference type="AlphaFoldDB" id="A0A1T1H8P5"/>
<dbReference type="InterPro" id="IPR015424">
    <property type="entry name" value="PyrdxlP-dep_Trfase"/>
</dbReference>
<dbReference type="GO" id="GO:0006520">
    <property type="term" value="P:amino acid metabolic process"/>
    <property type="evidence" value="ECO:0007669"/>
    <property type="project" value="InterPro"/>
</dbReference>
<dbReference type="PANTHER" id="PTHR46383:SF2">
    <property type="entry name" value="AMINOTRANSFERASE"/>
    <property type="match status" value="1"/>
</dbReference>
<dbReference type="InterPro" id="IPR050596">
    <property type="entry name" value="AspAT/PAT-like"/>
</dbReference>
<comment type="similarity">
    <text evidence="2 6">Belongs to the class-I pyridoxal-phosphate-dependent aminotransferase family.</text>
</comment>
<accession>A0A1T1H8P5</accession>
<dbReference type="InterPro" id="IPR004839">
    <property type="entry name" value="Aminotransferase_I/II_large"/>
</dbReference>
<feature type="domain" description="Aminotransferase class I/classII large" evidence="7">
    <location>
        <begin position="36"/>
        <end position="384"/>
    </location>
</feature>
<dbReference type="Proteomes" id="UP000190064">
    <property type="component" value="Unassembled WGS sequence"/>
</dbReference>
<dbReference type="EC" id="2.6.1.-" evidence="6"/>
<dbReference type="CDD" id="cd00609">
    <property type="entry name" value="AAT_like"/>
    <property type="match status" value="1"/>
</dbReference>
<evidence type="ECO:0000256" key="4">
    <source>
        <dbReference type="ARBA" id="ARBA00022679"/>
    </source>
</evidence>
<dbReference type="NCBIfam" id="NF006514">
    <property type="entry name" value="PRK08960.1"/>
    <property type="match status" value="1"/>
</dbReference>
<dbReference type="SUPFAM" id="SSF53383">
    <property type="entry name" value="PLP-dependent transferases"/>
    <property type="match status" value="1"/>
</dbReference>
<dbReference type="Pfam" id="PF00155">
    <property type="entry name" value="Aminotran_1_2"/>
    <property type="match status" value="1"/>
</dbReference>
<sequence>MSLSDFQWASRVADIAPFHVMALLGRARELQAEGRDIIHMEIGEPDFSSPPQVIEAGRQALADGHTGYTPAMGIPELREAIAGHYQKAYGVKVDPARILVTPGASGALLLLAALLVNPGDQVMMADPTYPCNRNFMRLFEGQSQLVPVGADSHFQLNADHIEQHWNAKTRAAMLATPSNPTGTLVSLDQLTEISQAVNAKKGALICDEIYQGLTYGVEAQTALAVNDDAFVINSFSKYFGMTGWRLGWLVAPECAMPELEKLAQNVFLSATTPSQYAALAAFQPDTIALLEERRAEFARRRDYLLPALRELGMSIPVTPEGAFYIYAGIDHLTDDSFGWCQDLLEEEGVATTPGLDFGIAGARTTVRFAYAASIDKLEEAVERIGRFIQKRA</sequence>
<proteinExistence type="inferred from homology"/>
<comment type="caution">
    <text evidence="8">The sequence shown here is derived from an EMBL/GenBank/DDBJ whole genome shotgun (WGS) entry which is preliminary data.</text>
</comment>
<dbReference type="GO" id="GO:0030170">
    <property type="term" value="F:pyridoxal phosphate binding"/>
    <property type="evidence" value="ECO:0007669"/>
    <property type="project" value="InterPro"/>
</dbReference>
<evidence type="ECO:0000256" key="1">
    <source>
        <dbReference type="ARBA" id="ARBA00001933"/>
    </source>
</evidence>
<dbReference type="RefSeq" id="WP_078320593.1">
    <property type="nucleotide sequence ID" value="NZ_FXTS01000009.1"/>
</dbReference>
<protein>
    <recommendedName>
        <fullName evidence="6">Aminotransferase</fullName>
        <ecNumber evidence="6">2.6.1.-</ecNumber>
    </recommendedName>
</protein>